<proteinExistence type="predicted"/>
<sequence length="141" mass="15681">MSKIFAAVLAMSTLVPLSAQATVYECKLAASGASDAGWIPPETIVEFDPNSNKAKVYDGLIDEIYGKPIEAKIAVNNNKRYTFTWNVRNVPITTTESRQMLVKNMVYRLTVTKGTLLATETMKPIRFTNTFRAKGKCVQKK</sequence>
<feature type="signal peptide" evidence="1">
    <location>
        <begin position="1"/>
        <end position="21"/>
    </location>
</feature>
<dbReference type="Proteomes" id="UP000244911">
    <property type="component" value="Unassembled WGS sequence"/>
</dbReference>
<gene>
    <name evidence="2" type="ORF">ALP8811_01652</name>
</gene>
<feature type="chain" id="PRO_5015306365" evidence="1">
    <location>
        <begin position="22"/>
        <end position="141"/>
    </location>
</feature>
<evidence type="ECO:0000313" key="3">
    <source>
        <dbReference type="Proteomes" id="UP000244911"/>
    </source>
</evidence>
<dbReference type="EMBL" id="OMOI01000001">
    <property type="protein sequence ID" value="SPF76643.1"/>
    <property type="molecule type" value="Genomic_DNA"/>
</dbReference>
<accession>A0A2R8AKT0</accession>
<dbReference type="RefSeq" id="WP_108856627.1">
    <property type="nucleotide sequence ID" value="NZ_OMOI01000001.1"/>
</dbReference>
<reference evidence="2 3" key="1">
    <citation type="submission" date="2018-03" db="EMBL/GenBank/DDBJ databases">
        <authorList>
            <person name="Keele B.F."/>
        </authorList>
    </citation>
    <scope>NUCLEOTIDE SEQUENCE [LARGE SCALE GENOMIC DNA]</scope>
    <source>
        <strain evidence="2 3">CECT 8811</strain>
    </source>
</reference>
<dbReference type="OrthoDB" id="7874279at2"/>
<keyword evidence="1" id="KW-0732">Signal</keyword>
<dbReference type="AlphaFoldDB" id="A0A2R8AKT0"/>
<protein>
    <submittedName>
        <fullName evidence="2">Uncharacterized protein</fullName>
    </submittedName>
</protein>
<evidence type="ECO:0000256" key="1">
    <source>
        <dbReference type="SAM" id="SignalP"/>
    </source>
</evidence>
<evidence type="ECO:0000313" key="2">
    <source>
        <dbReference type="EMBL" id="SPF76643.1"/>
    </source>
</evidence>
<organism evidence="2 3">
    <name type="scientific">Aliiroseovarius pelagivivens</name>
    <dbReference type="NCBI Taxonomy" id="1639690"/>
    <lineage>
        <taxon>Bacteria</taxon>
        <taxon>Pseudomonadati</taxon>
        <taxon>Pseudomonadota</taxon>
        <taxon>Alphaproteobacteria</taxon>
        <taxon>Rhodobacterales</taxon>
        <taxon>Paracoccaceae</taxon>
        <taxon>Aliiroseovarius</taxon>
    </lineage>
</organism>
<keyword evidence="3" id="KW-1185">Reference proteome</keyword>
<name>A0A2R8AKT0_9RHOB</name>